<sequence length="297" mass="31782">MVATVGDHDAADGAAKNQAGGPGRGQSAHGPDTTGPPLGYPAAVDILDFAAVTHRGTVKQVNEDSILADSPVFVVADGISGSNRGDIASQMVTRAFAELLERQDLAPDLVADTLQRAHAEVMEAQRRDHHDSATTACGAVGMRMGEVAYWIIFNIGDSRVYRISGNRRHLTQVSVDHSHVQELVEAGVITEAQAEQHPDRNVITRAVGAGERFRPDFWLVPMVNGDRLLLCSDGLLRESELSAVAEIARSEEDPERAVRRLLDLALGAGARDNVSIIVVDVHSQPAQDVPETGRELG</sequence>
<evidence type="ECO:0000259" key="2">
    <source>
        <dbReference type="PROSITE" id="PS51746"/>
    </source>
</evidence>
<reference evidence="3 4" key="1">
    <citation type="submission" date="2017-07" db="EMBL/GenBank/DDBJ databases">
        <title>Draft whole genome sequences of clinical Proprionibacteriaceae strains.</title>
        <authorList>
            <person name="Bernier A.-M."/>
            <person name="Bernard K."/>
            <person name="Domingo M.-C."/>
        </authorList>
    </citation>
    <scope>NUCLEOTIDE SEQUENCE [LARGE SCALE GENOMIC DNA]</scope>
    <source>
        <strain evidence="3 4">NML 130396</strain>
    </source>
</reference>
<dbReference type="OrthoDB" id="9801841at2"/>
<dbReference type="EMBL" id="NMVQ01000043">
    <property type="protein sequence ID" value="OYO18653.1"/>
    <property type="molecule type" value="Genomic_DNA"/>
</dbReference>
<dbReference type="InterPro" id="IPR001932">
    <property type="entry name" value="PPM-type_phosphatase-like_dom"/>
</dbReference>
<dbReference type="PANTHER" id="PTHR47992">
    <property type="entry name" value="PROTEIN PHOSPHATASE"/>
    <property type="match status" value="1"/>
</dbReference>
<feature type="domain" description="PPM-type phosphatase" evidence="2">
    <location>
        <begin position="48"/>
        <end position="281"/>
    </location>
</feature>
<dbReference type="PROSITE" id="PS51746">
    <property type="entry name" value="PPM_2"/>
    <property type="match status" value="1"/>
</dbReference>
<name>A0A255GVH6_9ACTN</name>
<feature type="region of interest" description="Disordered" evidence="1">
    <location>
        <begin position="1"/>
        <end position="39"/>
    </location>
</feature>
<dbReference type="SMART" id="SM00332">
    <property type="entry name" value="PP2Cc"/>
    <property type="match status" value="1"/>
</dbReference>
<protein>
    <submittedName>
        <fullName evidence="3">Serine/threonine protein phosphatase</fullName>
    </submittedName>
</protein>
<accession>A0A255GVH6</accession>
<dbReference type="CDD" id="cd00143">
    <property type="entry name" value="PP2Cc"/>
    <property type="match status" value="1"/>
</dbReference>
<feature type="compositionally biased region" description="Basic and acidic residues" evidence="1">
    <location>
        <begin position="1"/>
        <end position="11"/>
    </location>
</feature>
<dbReference type="AlphaFoldDB" id="A0A255GVH6"/>
<evidence type="ECO:0000313" key="4">
    <source>
        <dbReference type="Proteomes" id="UP000216311"/>
    </source>
</evidence>
<dbReference type="InterPro" id="IPR015655">
    <property type="entry name" value="PP2C"/>
</dbReference>
<evidence type="ECO:0000313" key="3">
    <source>
        <dbReference type="EMBL" id="OYO18653.1"/>
    </source>
</evidence>
<keyword evidence="4" id="KW-1185">Reference proteome</keyword>
<gene>
    <name evidence="3" type="ORF">CGZ93_14635</name>
</gene>
<dbReference type="InterPro" id="IPR036457">
    <property type="entry name" value="PPM-type-like_dom_sf"/>
</dbReference>
<evidence type="ECO:0000256" key="1">
    <source>
        <dbReference type="SAM" id="MobiDB-lite"/>
    </source>
</evidence>
<dbReference type="Gene3D" id="3.60.40.10">
    <property type="entry name" value="PPM-type phosphatase domain"/>
    <property type="match status" value="1"/>
</dbReference>
<dbReference type="SUPFAM" id="SSF81606">
    <property type="entry name" value="PP2C-like"/>
    <property type="match status" value="1"/>
</dbReference>
<dbReference type="SMART" id="SM00331">
    <property type="entry name" value="PP2C_SIG"/>
    <property type="match status" value="1"/>
</dbReference>
<dbReference type="GO" id="GO:0004722">
    <property type="term" value="F:protein serine/threonine phosphatase activity"/>
    <property type="evidence" value="ECO:0007669"/>
    <property type="project" value="InterPro"/>
</dbReference>
<organism evidence="3 4">
    <name type="scientific">Enemella dayhoffiae</name>
    <dbReference type="NCBI Taxonomy" id="2016507"/>
    <lineage>
        <taxon>Bacteria</taxon>
        <taxon>Bacillati</taxon>
        <taxon>Actinomycetota</taxon>
        <taxon>Actinomycetes</taxon>
        <taxon>Propionibacteriales</taxon>
        <taxon>Propionibacteriaceae</taxon>
        <taxon>Enemella</taxon>
    </lineage>
</organism>
<comment type="caution">
    <text evidence="3">The sequence shown here is derived from an EMBL/GenBank/DDBJ whole genome shotgun (WGS) entry which is preliminary data.</text>
</comment>
<dbReference type="Proteomes" id="UP000216311">
    <property type="component" value="Unassembled WGS sequence"/>
</dbReference>
<proteinExistence type="predicted"/>
<dbReference type="Pfam" id="PF13672">
    <property type="entry name" value="PP2C_2"/>
    <property type="match status" value="1"/>
</dbReference>